<dbReference type="RefSeq" id="WP_141166045.1">
    <property type="nucleotide sequence ID" value="NZ_VHLH01000007.1"/>
</dbReference>
<comment type="caution">
    <text evidence="1">The sequence shown here is derived from an EMBL/GenBank/DDBJ whole genome shotgun (WGS) entry which is preliminary data.</text>
</comment>
<gene>
    <name evidence="1" type="ORF">FJU11_05560</name>
</gene>
<dbReference type="Proteomes" id="UP000320314">
    <property type="component" value="Unassembled WGS sequence"/>
</dbReference>
<dbReference type="InterPro" id="IPR009799">
    <property type="entry name" value="EthD_dom"/>
</dbReference>
<dbReference type="Gene3D" id="3.30.70.100">
    <property type="match status" value="1"/>
</dbReference>
<sequence>MNFCYLAFFEHAGNGPRTVSPDEIRRLETCLGGLAGLSKAHIYTPAEASDVYNDDGASPMLGLQLYFPSIETLEAAIGQGGALKALSESGDLPSIEGARSSQQAMVNRQFAVPDPRPAETTACSYVVHYPGPAADLNAWLTHYIDNHPPIMARFPGVRELEILTRLDWVDAMPWTRVDAIQRNRIMFDSPEALTEALHSPVREDMRADFGHFPAFEGGNFHYPMATRIIRPS</sequence>
<organism evidence="1 2">
    <name type="scientific">Pararhizobium mangrovi</name>
    <dbReference type="NCBI Taxonomy" id="2590452"/>
    <lineage>
        <taxon>Bacteria</taxon>
        <taxon>Pseudomonadati</taxon>
        <taxon>Pseudomonadota</taxon>
        <taxon>Alphaproteobacteria</taxon>
        <taxon>Hyphomicrobiales</taxon>
        <taxon>Rhizobiaceae</taxon>
        <taxon>Rhizobium/Agrobacterium group</taxon>
        <taxon>Pararhizobium</taxon>
    </lineage>
</organism>
<reference evidence="1 2" key="1">
    <citation type="submission" date="2019-06" db="EMBL/GenBank/DDBJ databases">
        <authorList>
            <person name="Li M."/>
        </authorList>
    </citation>
    <scope>NUCLEOTIDE SEQUENCE [LARGE SCALE GENOMIC DNA]</scope>
    <source>
        <strain evidence="1 2">BGMRC6574</strain>
    </source>
</reference>
<evidence type="ECO:0000313" key="1">
    <source>
        <dbReference type="EMBL" id="TPW30194.1"/>
    </source>
</evidence>
<protein>
    <submittedName>
        <fullName evidence="1">EthD family reductase</fullName>
    </submittedName>
</protein>
<evidence type="ECO:0000313" key="2">
    <source>
        <dbReference type="Proteomes" id="UP000320314"/>
    </source>
</evidence>
<dbReference type="AlphaFoldDB" id="A0A506UAW0"/>
<dbReference type="OrthoDB" id="7593998at2"/>
<proteinExistence type="predicted"/>
<dbReference type="NCBIfam" id="TIGR02118">
    <property type="entry name" value="EthD family reductase"/>
    <property type="match status" value="1"/>
</dbReference>
<name>A0A506UAW0_9HYPH</name>
<keyword evidence="2" id="KW-1185">Reference proteome</keyword>
<dbReference type="GO" id="GO:0016491">
    <property type="term" value="F:oxidoreductase activity"/>
    <property type="evidence" value="ECO:0007669"/>
    <property type="project" value="InterPro"/>
</dbReference>
<dbReference type="SUPFAM" id="SSF54909">
    <property type="entry name" value="Dimeric alpha+beta barrel"/>
    <property type="match status" value="1"/>
</dbReference>
<dbReference type="InterPro" id="IPR011008">
    <property type="entry name" value="Dimeric_a/b-barrel"/>
</dbReference>
<dbReference type="EMBL" id="VHLH01000007">
    <property type="protein sequence ID" value="TPW30194.1"/>
    <property type="molecule type" value="Genomic_DNA"/>
</dbReference>
<accession>A0A506UAW0</accession>